<name>A0A562T062_CHIJA</name>
<dbReference type="Gene3D" id="3.30.530.20">
    <property type="match status" value="1"/>
</dbReference>
<dbReference type="PANTHER" id="PTHR19308">
    <property type="entry name" value="PHOSPHATIDYLCHOLINE TRANSFER PROTEIN"/>
    <property type="match status" value="1"/>
</dbReference>
<dbReference type="PIRSF" id="PIRSF039033">
    <property type="entry name" value="START_dom"/>
    <property type="match status" value="1"/>
</dbReference>
<dbReference type="GO" id="GO:0005737">
    <property type="term" value="C:cytoplasm"/>
    <property type="evidence" value="ECO:0007669"/>
    <property type="project" value="UniProtKB-ARBA"/>
</dbReference>
<evidence type="ECO:0000259" key="1">
    <source>
        <dbReference type="PROSITE" id="PS50848"/>
    </source>
</evidence>
<evidence type="ECO:0000313" key="3">
    <source>
        <dbReference type="Proteomes" id="UP000316778"/>
    </source>
</evidence>
<protein>
    <submittedName>
        <fullName evidence="2">START domain-containing protein</fullName>
    </submittedName>
</protein>
<feature type="domain" description="START" evidence="1">
    <location>
        <begin position="21"/>
        <end position="205"/>
    </location>
</feature>
<dbReference type="OrthoDB" id="5734556at2"/>
<gene>
    <name evidence="2" type="ORF">LX66_4006</name>
</gene>
<dbReference type="RefSeq" id="WP_145716784.1">
    <property type="nucleotide sequence ID" value="NZ_BAAAFY010000004.1"/>
</dbReference>
<dbReference type="Proteomes" id="UP000316778">
    <property type="component" value="Unassembled WGS sequence"/>
</dbReference>
<dbReference type="SUPFAM" id="SSF55961">
    <property type="entry name" value="Bet v1-like"/>
    <property type="match status" value="1"/>
</dbReference>
<reference evidence="2 3" key="1">
    <citation type="journal article" date="2013" name="Stand. Genomic Sci.">
        <title>Genomic Encyclopedia of Type Strains, Phase I: The one thousand microbial genomes (KMG-I) project.</title>
        <authorList>
            <person name="Kyrpides N.C."/>
            <person name="Woyke T."/>
            <person name="Eisen J.A."/>
            <person name="Garrity G."/>
            <person name="Lilburn T.G."/>
            <person name="Beck B.J."/>
            <person name="Whitman W.B."/>
            <person name="Hugenholtz P."/>
            <person name="Klenk H.P."/>
        </authorList>
    </citation>
    <scope>NUCLEOTIDE SEQUENCE [LARGE SCALE GENOMIC DNA]</scope>
    <source>
        <strain evidence="2 3">DSM 13484</strain>
    </source>
</reference>
<evidence type="ECO:0000313" key="2">
    <source>
        <dbReference type="EMBL" id="TWI86743.1"/>
    </source>
</evidence>
<dbReference type="SMART" id="SM00234">
    <property type="entry name" value="START"/>
    <property type="match status" value="1"/>
</dbReference>
<dbReference type="AlphaFoldDB" id="A0A562T062"/>
<dbReference type="InterPro" id="IPR023393">
    <property type="entry name" value="START-like_dom_sf"/>
</dbReference>
<sequence length="215" mass="24472">MKKHVTLFCLLVLGYTWCRGQETWKLKTNREGIEIYTKQSRLNPDLKAIRVRCVLPATLSQLVAIVLDVNTGAEWVYSTRSSVLLKQVSPAELYYYSEVELPWPCSNRDFIAHLTARQDPHTRVVTIDGPTVAGYVPEKKNIVRVNRSFGKWEITPLGPQSVRIDYVLETDPGGSLPAWLVNLFVTKGPLETFKKLKLQVQKPAYRGVRLPFISD</sequence>
<dbReference type="PANTHER" id="PTHR19308:SF14">
    <property type="entry name" value="START DOMAIN-CONTAINING PROTEIN"/>
    <property type="match status" value="1"/>
</dbReference>
<dbReference type="InterPro" id="IPR028347">
    <property type="entry name" value="START_dom_prot"/>
</dbReference>
<dbReference type="EMBL" id="VLLG01000004">
    <property type="protein sequence ID" value="TWI86743.1"/>
    <property type="molecule type" value="Genomic_DNA"/>
</dbReference>
<accession>A0A562T062</accession>
<dbReference type="Pfam" id="PF01852">
    <property type="entry name" value="START"/>
    <property type="match status" value="1"/>
</dbReference>
<comment type="caution">
    <text evidence="2">The sequence shown here is derived from an EMBL/GenBank/DDBJ whole genome shotgun (WGS) entry which is preliminary data.</text>
</comment>
<keyword evidence="3" id="KW-1185">Reference proteome</keyword>
<organism evidence="2 3">
    <name type="scientific">Chitinophaga japonensis</name>
    <name type="common">Flexibacter japonensis</name>
    <dbReference type="NCBI Taxonomy" id="104662"/>
    <lineage>
        <taxon>Bacteria</taxon>
        <taxon>Pseudomonadati</taxon>
        <taxon>Bacteroidota</taxon>
        <taxon>Chitinophagia</taxon>
        <taxon>Chitinophagales</taxon>
        <taxon>Chitinophagaceae</taxon>
        <taxon>Chitinophaga</taxon>
    </lineage>
</organism>
<dbReference type="PROSITE" id="PS50848">
    <property type="entry name" value="START"/>
    <property type="match status" value="1"/>
</dbReference>
<dbReference type="InterPro" id="IPR051213">
    <property type="entry name" value="START_lipid_transfer"/>
</dbReference>
<proteinExistence type="predicted"/>
<dbReference type="InterPro" id="IPR002913">
    <property type="entry name" value="START_lipid-bd_dom"/>
</dbReference>
<dbReference type="GO" id="GO:0008289">
    <property type="term" value="F:lipid binding"/>
    <property type="evidence" value="ECO:0007669"/>
    <property type="project" value="InterPro"/>
</dbReference>